<dbReference type="InterPro" id="IPR036282">
    <property type="entry name" value="Glutathione-S-Trfase_C_sf"/>
</dbReference>
<feature type="domain" description="GST N-terminal" evidence="3">
    <location>
        <begin position="1"/>
        <end position="85"/>
    </location>
</feature>
<dbReference type="AlphaFoldDB" id="A0A9E5MN50"/>
<dbReference type="PANTHER" id="PTHR44051">
    <property type="entry name" value="GLUTATHIONE S-TRANSFERASE-RELATED"/>
    <property type="match status" value="1"/>
</dbReference>
<comment type="caution">
    <text evidence="5">The sequence shown here is derived from an EMBL/GenBank/DDBJ whole genome shotgun (WGS) entry which is preliminary data.</text>
</comment>
<dbReference type="PANTHER" id="PTHR44051:SF19">
    <property type="entry name" value="DISULFIDE-BOND OXIDOREDUCTASE YFCG"/>
    <property type="match status" value="1"/>
</dbReference>
<protein>
    <submittedName>
        <fullName evidence="5">Thiol:disulfide oxidoreductase</fullName>
    </submittedName>
</protein>
<dbReference type="InterPro" id="IPR010987">
    <property type="entry name" value="Glutathione-S-Trfase_C-like"/>
</dbReference>
<dbReference type="SFLD" id="SFLDG00358">
    <property type="entry name" value="Main_(cytGST)"/>
    <property type="match status" value="1"/>
</dbReference>
<feature type="region of interest" description="Disordered" evidence="2">
    <location>
        <begin position="203"/>
        <end position="227"/>
    </location>
</feature>
<dbReference type="SFLD" id="SFLDS00019">
    <property type="entry name" value="Glutathione_Transferase_(cytos"/>
    <property type="match status" value="1"/>
</dbReference>
<dbReference type="SUPFAM" id="SSF52833">
    <property type="entry name" value="Thioredoxin-like"/>
    <property type="match status" value="1"/>
</dbReference>
<dbReference type="CDD" id="cd03048">
    <property type="entry name" value="GST_N_Ure2p_like"/>
    <property type="match status" value="1"/>
</dbReference>
<name>A0A9E5MN50_9GAMM</name>
<dbReference type="Gene3D" id="3.40.30.10">
    <property type="entry name" value="Glutaredoxin"/>
    <property type="match status" value="1"/>
</dbReference>
<dbReference type="InterPro" id="IPR004045">
    <property type="entry name" value="Glutathione_S-Trfase_N"/>
</dbReference>
<dbReference type="SUPFAM" id="SSF47616">
    <property type="entry name" value="GST C-terminal domain-like"/>
    <property type="match status" value="1"/>
</dbReference>
<organism evidence="5 6">
    <name type="scientific">Pseudomaricurvus hydrocarbonicus</name>
    <dbReference type="NCBI Taxonomy" id="1470433"/>
    <lineage>
        <taxon>Bacteria</taxon>
        <taxon>Pseudomonadati</taxon>
        <taxon>Pseudomonadota</taxon>
        <taxon>Gammaproteobacteria</taxon>
        <taxon>Cellvibrionales</taxon>
        <taxon>Cellvibrionaceae</taxon>
        <taxon>Pseudomaricurvus</taxon>
    </lineage>
</organism>
<dbReference type="Pfam" id="PF02798">
    <property type="entry name" value="GST_N"/>
    <property type="match status" value="1"/>
</dbReference>
<feature type="domain" description="GST C-terminal" evidence="4">
    <location>
        <begin position="88"/>
        <end position="210"/>
    </location>
</feature>
<dbReference type="RefSeq" id="WP_167189697.1">
    <property type="nucleotide sequence ID" value="NZ_JAAONZ010000015.1"/>
</dbReference>
<evidence type="ECO:0000313" key="6">
    <source>
        <dbReference type="Proteomes" id="UP000787472"/>
    </source>
</evidence>
<dbReference type="SFLD" id="SFLDG01151">
    <property type="entry name" value="Main.2:_Nu-like"/>
    <property type="match status" value="1"/>
</dbReference>
<proteinExistence type="inferred from homology"/>
<dbReference type="Proteomes" id="UP000787472">
    <property type="component" value="Unassembled WGS sequence"/>
</dbReference>
<evidence type="ECO:0000256" key="1">
    <source>
        <dbReference type="RuleBase" id="RU003494"/>
    </source>
</evidence>
<accession>A0A9E5MN50</accession>
<evidence type="ECO:0000259" key="4">
    <source>
        <dbReference type="PROSITE" id="PS50405"/>
    </source>
</evidence>
<dbReference type="InterPro" id="IPR040079">
    <property type="entry name" value="Glutathione_S-Trfase"/>
</dbReference>
<evidence type="ECO:0000313" key="5">
    <source>
        <dbReference type="EMBL" id="NHO67283.1"/>
    </source>
</evidence>
<evidence type="ECO:0000256" key="2">
    <source>
        <dbReference type="SAM" id="MobiDB-lite"/>
    </source>
</evidence>
<sequence>MIDLYYFPTPNGRKITIALEELEIPYAIHLVDILDRQQFNTDFLRISCNNKIPAIVDNRTEGRGLSVFESGAILMYLAETAGKLLPSSGPARVEVLEWLMWQMAGLGPMGGQANHFNYYARDKIPYAIDRYTQELNRLYGVMDRRLNGRKFLCEQYSIADIACFGWVQQAAVGGVDLARFPHVSKWYSGMKARPAVQRALAKDEQFDRPTPLTDAQHRNLFGSSGSD</sequence>
<reference evidence="5" key="1">
    <citation type="submission" date="2020-03" db="EMBL/GenBank/DDBJ databases">
        <authorList>
            <person name="Guo F."/>
        </authorList>
    </citation>
    <scope>NUCLEOTIDE SEQUENCE</scope>
    <source>
        <strain evidence="5">JCM 30134</strain>
    </source>
</reference>
<dbReference type="PROSITE" id="PS50404">
    <property type="entry name" value="GST_NTER"/>
    <property type="match status" value="1"/>
</dbReference>
<evidence type="ECO:0000259" key="3">
    <source>
        <dbReference type="PROSITE" id="PS50404"/>
    </source>
</evidence>
<dbReference type="InterPro" id="IPR036249">
    <property type="entry name" value="Thioredoxin-like_sf"/>
</dbReference>
<dbReference type="Pfam" id="PF00043">
    <property type="entry name" value="GST_C"/>
    <property type="match status" value="1"/>
</dbReference>
<keyword evidence="6" id="KW-1185">Reference proteome</keyword>
<dbReference type="Gene3D" id="1.20.1050.10">
    <property type="match status" value="1"/>
</dbReference>
<dbReference type="EMBL" id="JAAONZ010000015">
    <property type="protein sequence ID" value="NHO67283.1"/>
    <property type="molecule type" value="Genomic_DNA"/>
</dbReference>
<dbReference type="InterPro" id="IPR004046">
    <property type="entry name" value="GST_C"/>
</dbReference>
<dbReference type="PROSITE" id="PS50405">
    <property type="entry name" value="GST_CTER"/>
    <property type="match status" value="1"/>
</dbReference>
<gene>
    <name evidence="5" type="ORF">G8770_17175</name>
</gene>
<comment type="similarity">
    <text evidence="1">Belongs to the GST superfamily.</text>
</comment>